<feature type="region of interest" description="Disordered" evidence="1">
    <location>
        <begin position="201"/>
        <end position="224"/>
    </location>
</feature>
<dbReference type="Proteomes" id="UP000789508">
    <property type="component" value="Unassembled WGS sequence"/>
</dbReference>
<comment type="caution">
    <text evidence="2">The sequence shown here is derived from an EMBL/GenBank/DDBJ whole genome shotgun (WGS) entry which is preliminary data.</text>
</comment>
<evidence type="ECO:0000313" key="2">
    <source>
        <dbReference type="EMBL" id="CAG8767129.1"/>
    </source>
</evidence>
<feature type="compositionally biased region" description="Basic and acidic residues" evidence="1">
    <location>
        <begin position="210"/>
        <end position="224"/>
    </location>
</feature>
<protein>
    <submittedName>
        <fullName evidence="2">13840_t:CDS:1</fullName>
    </submittedName>
</protein>
<feature type="non-terminal residue" evidence="2">
    <location>
        <position position="224"/>
    </location>
</feature>
<dbReference type="EMBL" id="CAJVPS010049963">
    <property type="protein sequence ID" value="CAG8767129.1"/>
    <property type="molecule type" value="Genomic_DNA"/>
</dbReference>
<proteinExistence type="predicted"/>
<gene>
    <name evidence="2" type="ORF">ALEPTO_LOCUS13938</name>
</gene>
<accession>A0A9N9NV71</accession>
<evidence type="ECO:0000313" key="3">
    <source>
        <dbReference type="Proteomes" id="UP000789508"/>
    </source>
</evidence>
<keyword evidence="3" id="KW-1185">Reference proteome</keyword>
<feature type="region of interest" description="Disordered" evidence="1">
    <location>
        <begin position="135"/>
        <end position="160"/>
    </location>
</feature>
<sequence>ASLRCPRGKEINKEIRNCSECNQIIPATLGQIKDEMVSLLVMEKELPKDEFSLLAVREDKSGLKKSLSSVFQLAKKRGGKGKKKFRVEEKVVSKYCDKHENSTSKLRENWENFGEKLKVAKKRWEELKEILEKARKEQVNPEDKGDKKKKELKSAEEKTKKCADCQKNCSQHEDLKVQHEKDNCCDQKKVEKVELKEKIEQLQSTKPNSKKLEKLREELRKLNQ</sequence>
<evidence type="ECO:0000256" key="1">
    <source>
        <dbReference type="SAM" id="MobiDB-lite"/>
    </source>
</evidence>
<reference evidence="2" key="1">
    <citation type="submission" date="2021-06" db="EMBL/GenBank/DDBJ databases">
        <authorList>
            <person name="Kallberg Y."/>
            <person name="Tangrot J."/>
            <person name="Rosling A."/>
        </authorList>
    </citation>
    <scope>NUCLEOTIDE SEQUENCE</scope>
    <source>
        <strain evidence="2">FL130A</strain>
    </source>
</reference>
<organism evidence="2 3">
    <name type="scientific">Ambispora leptoticha</name>
    <dbReference type="NCBI Taxonomy" id="144679"/>
    <lineage>
        <taxon>Eukaryota</taxon>
        <taxon>Fungi</taxon>
        <taxon>Fungi incertae sedis</taxon>
        <taxon>Mucoromycota</taxon>
        <taxon>Glomeromycotina</taxon>
        <taxon>Glomeromycetes</taxon>
        <taxon>Archaeosporales</taxon>
        <taxon>Ambisporaceae</taxon>
        <taxon>Ambispora</taxon>
    </lineage>
</organism>
<feature type="non-terminal residue" evidence="2">
    <location>
        <position position="1"/>
    </location>
</feature>
<dbReference type="AlphaFoldDB" id="A0A9N9NV71"/>
<name>A0A9N9NV71_9GLOM</name>